<name>A0ABZ0ZYL2_9ACTN</name>
<keyword evidence="3" id="KW-1185">Reference proteome</keyword>
<evidence type="ECO:0000313" key="2">
    <source>
        <dbReference type="EMBL" id="WQQ28607.1"/>
    </source>
</evidence>
<gene>
    <name evidence="2" type="ORF">SHK19_10330</name>
</gene>
<sequence>MTASEWGRVDDDGTVYVRTADGERPVGQMPDATPEEAMAFYVRRYEALALEVDLLHKRVNSGVLSPEEATNAVKTVRAQLADAHAVGDLAALGSRLDELGPVIATQREAKRAEKARRTTEAKEQKEQLAAEAEAIASGRDWKNGANRLRELLEQWKQLPRIEKAADDALWKRFSSARSAYTKARKVHFAEQDEKREAARVVKERLAKEAESLAESTDWGPTAGRYRDLMRQWKAAGPAPKGVDDELWKRFRGAQDTFFGARDAANAALDAEFAANAEVKEQLIVEAEALLPVTDLAAAKAAFRDIADRWDAAGKVPRDRIKDLEGRMRTVEQAIRKVEDEQWKRSDPEKSARANDMVTKLEAAIADAEAKLAKARAAGDEKKIRELEENLEGRRSFLEMAKRASDDYR</sequence>
<evidence type="ECO:0000313" key="3">
    <source>
        <dbReference type="Proteomes" id="UP001327225"/>
    </source>
</evidence>
<protein>
    <submittedName>
        <fullName evidence="2">DUF349 domain-containing protein</fullName>
    </submittedName>
</protein>
<dbReference type="InterPro" id="IPR007139">
    <property type="entry name" value="DUF349"/>
</dbReference>
<accession>A0ABZ0ZYL2</accession>
<reference evidence="3" key="1">
    <citation type="submission" date="2023-12" db="EMBL/GenBank/DDBJ databases">
        <title>Novel species in genus Nocardioides.</title>
        <authorList>
            <person name="Zhou H."/>
        </authorList>
    </citation>
    <scope>NUCLEOTIDE SEQUENCE [LARGE SCALE GENOMIC DNA]</scope>
    <source>
        <strain evidence="3">HM61</strain>
    </source>
</reference>
<evidence type="ECO:0000256" key="1">
    <source>
        <dbReference type="SAM" id="Coils"/>
    </source>
</evidence>
<feature type="coiled-coil region" evidence="1">
    <location>
        <begin position="320"/>
        <end position="389"/>
    </location>
</feature>
<organism evidence="2 3">
    <name type="scientific">Nocardioides bizhenqiangii</name>
    <dbReference type="NCBI Taxonomy" id="3095076"/>
    <lineage>
        <taxon>Bacteria</taxon>
        <taxon>Bacillati</taxon>
        <taxon>Actinomycetota</taxon>
        <taxon>Actinomycetes</taxon>
        <taxon>Propionibacteriales</taxon>
        <taxon>Nocardioidaceae</taxon>
        <taxon>Nocardioides</taxon>
    </lineage>
</organism>
<dbReference type="Pfam" id="PF03993">
    <property type="entry name" value="DUF349"/>
    <property type="match status" value="3"/>
</dbReference>
<dbReference type="Proteomes" id="UP001327225">
    <property type="component" value="Chromosome"/>
</dbReference>
<keyword evidence="1" id="KW-0175">Coiled coil</keyword>
<feature type="coiled-coil region" evidence="1">
    <location>
        <begin position="102"/>
        <end position="135"/>
    </location>
</feature>
<dbReference type="EMBL" id="CP141059">
    <property type="protein sequence ID" value="WQQ28607.1"/>
    <property type="molecule type" value="Genomic_DNA"/>
</dbReference>
<proteinExistence type="predicted"/>
<dbReference type="RefSeq" id="WP_322457081.1">
    <property type="nucleotide sequence ID" value="NZ_CP141059.1"/>
</dbReference>